<dbReference type="SUPFAM" id="SSF56219">
    <property type="entry name" value="DNase I-like"/>
    <property type="match status" value="1"/>
</dbReference>
<organism evidence="1">
    <name type="scientific">Ixodes ricinus</name>
    <name type="common">Common tick</name>
    <name type="synonym">Acarus ricinus</name>
    <dbReference type="NCBI Taxonomy" id="34613"/>
    <lineage>
        <taxon>Eukaryota</taxon>
        <taxon>Metazoa</taxon>
        <taxon>Ecdysozoa</taxon>
        <taxon>Arthropoda</taxon>
        <taxon>Chelicerata</taxon>
        <taxon>Arachnida</taxon>
        <taxon>Acari</taxon>
        <taxon>Parasitiformes</taxon>
        <taxon>Ixodida</taxon>
        <taxon>Ixodoidea</taxon>
        <taxon>Ixodidae</taxon>
        <taxon>Ixodinae</taxon>
        <taxon>Ixodes</taxon>
    </lineage>
</organism>
<sequence length="79" mass="8936">MFCEQTPARTKAQFHPVCNLANNTFYQNVRGLRTKADESMSNLIVSNHDIICLSETWLCSGIPDANSFIPKYNILISSR</sequence>
<dbReference type="Gene3D" id="3.60.10.10">
    <property type="entry name" value="Endonuclease/exonuclease/phosphatase"/>
    <property type="match status" value="1"/>
</dbReference>
<reference evidence="1" key="1">
    <citation type="submission" date="2019-12" db="EMBL/GenBank/DDBJ databases">
        <title>An insight into the sialome of adult female Ixodes ricinus ticks feeding for 6 days.</title>
        <authorList>
            <person name="Perner J."/>
            <person name="Ribeiro J.M.C."/>
        </authorList>
    </citation>
    <scope>NUCLEOTIDE SEQUENCE</scope>
    <source>
        <strain evidence="1">Semi-engorged</strain>
        <tissue evidence="1">Salivary glands</tissue>
    </source>
</reference>
<keyword evidence="1" id="KW-0695">RNA-directed DNA polymerase</keyword>
<protein>
    <submittedName>
        <fullName evidence="1">Putative reverse transcriptase</fullName>
    </submittedName>
</protein>
<dbReference type="GO" id="GO:0003964">
    <property type="term" value="F:RNA-directed DNA polymerase activity"/>
    <property type="evidence" value="ECO:0007669"/>
    <property type="project" value="UniProtKB-KW"/>
</dbReference>
<dbReference type="InterPro" id="IPR036691">
    <property type="entry name" value="Endo/exonu/phosph_ase_sf"/>
</dbReference>
<keyword evidence="1" id="KW-0808">Transferase</keyword>
<accession>A0A6B0U685</accession>
<proteinExistence type="predicted"/>
<dbReference type="AlphaFoldDB" id="A0A6B0U685"/>
<name>A0A6B0U685_IXORI</name>
<dbReference type="EMBL" id="GIFC01001992">
    <property type="protein sequence ID" value="MXU84075.1"/>
    <property type="molecule type" value="Transcribed_RNA"/>
</dbReference>
<evidence type="ECO:0000313" key="1">
    <source>
        <dbReference type="EMBL" id="MXU84075.1"/>
    </source>
</evidence>
<keyword evidence="1" id="KW-0548">Nucleotidyltransferase</keyword>